<evidence type="ECO:0000256" key="1">
    <source>
        <dbReference type="SAM" id="MobiDB-lite"/>
    </source>
</evidence>
<name>A0A7X4GFH2_9SPHN</name>
<dbReference type="Proteomes" id="UP000465810">
    <property type="component" value="Unassembled WGS sequence"/>
</dbReference>
<dbReference type="SUPFAM" id="SSF52540">
    <property type="entry name" value="P-loop containing nucleoside triphosphate hydrolases"/>
    <property type="match status" value="1"/>
</dbReference>
<dbReference type="Pfam" id="PF00271">
    <property type="entry name" value="Helicase_C"/>
    <property type="match status" value="1"/>
</dbReference>
<evidence type="ECO:0000259" key="2">
    <source>
        <dbReference type="PROSITE" id="PS51194"/>
    </source>
</evidence>
<keyword evidence="3" id="KW-0547">Nucleotide-binding</keyword>
<reference evidence="3 4" key="1">
    <citation type="submission" date="2019-12" db="EMBL/GenBank/DDBJ databases">
        <authorList>
            <person name="Feng G."/>
            <person name="Zhu H."/>
        </authorList>
    </citation>
    <scope>NUCLEOTIDE SEQUENCE [LARGE SCALE GENOMIC DNA]</scope>
    <source>
        <strain evidence="3 4">FGD1</strain>
    </source>
</reference>
<dbReference type="RefSeq" id="WP_160985194.1">
    <property type="nucleotide sequence ID" value="NZ_WVTD01000004.1"/>
</dbReference>
<comment type="caution">
    <text evidence="3">The sequence shown here is derived from an EMBL/GenBank/DDBJ whole genome shotgun (WGS) entry which is preliminary data.</text>
</comment>
<dbReference type="Gene3D" id="3.40.50.300">
    <property type="entry name" value="P-loop containing nucleotide triphosphate hydrolases"/>
    <property type="match status" value="1"/>
</dbReference>
<dbReference type="EMBL" id="WVTD01000004">
    <property type="protein sequence ID" value="MYL97445.1"/>
    <property type="molecule type" value="Genomic_DNA"/>
</dbReference>
<protein>
    <submittedName>
        <fullName evidence="3">Helicase</fullName>
    </submittedName>
</protein>
<keyword evidence="3" id="KW-0378">Hydrolase</keyword>
<feature type="domain" description="Helicase C-terminal" evidence="2">
    <location>
        <begin position="1018"/>
        <end position="1179"/>
    </location>
</feature>
<dbReference type="InterPro" id="IPR027417">
    <property type="entry name" value="P-loop_NTPase"/>
</dbReference>
<keyword evidence="4" id="KW-1185">Reference proteome</keyword>
<feature type="region of interest" description="Disordered" evidence="1">
    <location>
        <begin position="1304"/>
        <end position="1326"/>
    </location>
</feature>
<keyword evidence="3" id="KW-0347">Helicase</keyword>
<dbReference type="GO" id="GO:0004386">
    <property type="term" value="F:helicase activity"/>
    <property type="evidence" value="ECO:0007669"/>
    <property type="project" value="UniProtKB-KW"/>
</dbReference>
<sequence>MTLTTDPDVQSWLAKEPIWLGPCIARLSGERSAYSAVDEGHWIVAAEADGTLTRAGRVLRIRGDLDSTTIYFDYVHRFRTSGTVSGLALTLPTGPIARLRPEDLISIFGSDGISIADVPLIQNVAYVRDLLEIAVRDDLLGPAGGPHELIKDMSVRDRYLVGKLAPRRPNDTDTVAVEPAAGADEIRDVEDERAAPIHEPGAEFASVSGRVEPEDDALDEIDTTNNQSLVPSSMGLTFCVAPGVEALDAEVRWGRYERVPGDEHDVVKTRRNRATGREEETKVRVWRRIPCGGVVPLPLKDGPMRPATPDRDQPEVRLQGTIRTNAQGERLVTLFLVNGQLEPDDNKDRAWLFQPEISVVAPESAADPSIFRRRPSNEIIVDDPERDRLALIYRNRLEFAVGHGVSVHADTTPGDAAKASHLRTEIIPSYEVGVTETPGLDPDDRPAMRRMVDEGWLDMGRLAEMEPHQLREALSCLVDDYAVWIGEQRTRLTAEITGFDEPGKDVIARCEETLRRLREGMDTLFSDPAALSAFRFANKSMALQRVRSLYALKRRRGETADLVQLDIPKNRSWRPFQLAFLLLSVPSLADPAHPDRTKPAEAFADLLWFPTGGGKTEAYLGVAAFAMAMRRLKVDLGGLDASRGLAVIMRYTLRLLTLQQFQRATALLCAMEVIRLADEKLWGKEPFSLGLWVGNQVTPGRTDDAHQAIEALRNGDRNKSGIASPAQLTSCPWCGSEIAAGRDIEVDRIAGRTLIHCSDKLGACEFSRAGSSGRPHRGLPVKVVDEEIYHRPPTMMIATVDKFAMMAWRPEVRTLFGRVDEECERHGLLWPGHDCGTGHRARGAHPAARVKPMRAAVRPPDLIIQDEFHLISGPLGTMVGLYESAVDELSSWPLGDTKVRPKVVASTATVRRAEDQVRNVFMRRISVFPPTGLDVEDNFFSVQRPIGEKPGRRYMGICAPGSSRPAVLIRTYTAFLTAAQALFDRFGPVADPYMTLVGYFNSLRELGGMKRLAEDDVQTRSFRVNMSLVDRPGLSQRRVDDVRELTSRVSSQDIPRYLDQLEIPFNGALDPKTGEWAENRAPGDPRPIDVVLATNMLSVGVDVNRLGVMVVNGQPKGTAEYIQATSRVGRSPPGLVATVLTWARPRDLSHYETFEHYHATFYQHVEAQSVTPFSPRALDRGLTGAMLSIMRNSYDPFAPNMGAGAMNSPSRPEMTATIRVVSERTWEVTEDSAKKALTEQELKHRADDWAKEASLGGRTLVYQKYGAGPTAYPLLETPGVKPWTDWTVPMSMREVEPGVRLVMEDSRSTSDPTWRARVAPADGGDA</sequence>
<dbReference type="SMART" id="SM00490">
    <property type="entry name" value="HELICc"/>
    <property type="match status" value="1"/>
</dbReference>
<accession>A0A7X4GFH2</accession>
<dbReference type="NCBIfam" id="NF038325">
    <property type="entry name" value="DISARM_DrmAS"/>
    <property type="match status" value="1"/>
</dbReference>
<proteinExistence type="predicted"/>
<gene>
    <name evidence="3" type="ORF">GR702_06620</name>
</gene>
<dbReference type="CDD" id="cd18785">
    <property type="entry name" value="SF2_C"/>
    <property type="match status" value="1"/>
</dbReference>
<organism evidence="3 4">
    <name type="scientific">Novosphingobium silvae</name>
    <dbReference type="NCBI Taxonomy" id="2692619"/>
    <lineage>
        <taxon>Bacteria</taxon>
        <taxon>Pseudomonadati</taxon>
        <taxon>Pseudomonadota</taxon>
        <taxon>Alphaproteobacteria</taxon>
        <taxon>Sphingomonadales</taxon>
        <taxon>Sphingomonadaceae</taxon>
        <taxon>Novosphingobium</taxon>
    </lineage>
</organism>
<keyword evidence="3" id="KW-0067">ATP-binding</keyword>
<evidence type="ECO:0000313" key="3">
    <source>
        <dbReference type="EMBL" id="MYL97445.1"/>
    </source>
</evidence>
<evidence type="ECO:0000313" key="4">
    <source>
        <dbReference type="Proteomes" id="UP000465810"/>
    </source>
</evidence>
<dbReference type="InterPro" id="IPR001650">
    <property type="entry name" value="Helicase_C-like"/>
</dbReference>
<dbReference type="PROSITE" id="PS51194">
    <property type="entry name" value="HELICASE_CTER"/>
    <property type="match status" value="1"/>
</dbReference>